<feature type="repeat" description="TPR" evidence="3">
    <location>
        <begin position="651"/>
        <end position="684"/>
    </location>
</feature>
<sequence>MATLAEIKQKAKEFALKKNYKKAIKLYEAVIEKKPNLGKDAKFLNEIGELYQSDNNPEKAVVYFKKAIEFYITDYYYPQAIALCKKVLRIKSEEYEIYKTLGDLYAKTVNIGEAIQSYRNYIKYAKNRKLHKEVYGVYKSLIKLIPTRNEFRYELIDYYLENGEEKLARNEIDDFKRFLKDRQDEKELKNLIERYGKLFPDLKEEGEKVEEEAGDLADLLTSAIEKIDEKKKEKKAIVENIINETEEESVVKNIRKEIEEETSQKTKKDTHKKEKIKIPKEEKKTKNKKEKMVIERGEAGFAYEEELQEVETETGKIESKTPKEKVEGVKEEKTKPETIESPVDKKGTSKPEVIEKAAKIEENIESKEGIDKLSKEEKSRIVEEGKKEIKETIKKGRMEKARELNPELMEESAENLSFEEINPSLDSDIKDVLGDEYIREEKTVTASAWDEYMDLASLSESLGDTEQAYHYYIEAADGYYDEGKYDKSKLAYEHSYKLNPENLKPLKQLAEIFIKLGDNDSAAKIYQQLANNLEKQDAKEEAAKMREKAARLSLGSTVTKDGSKKKAKVEKQKGKEKKKEKKDIEEEGYVDLSSMLSEELEEETPINKEHQGKIDLSSILNENEESTEENIDIDMGEISEVIDQQIGKEDYTAHYDLGISYKEMGMYDMAINEFRIAMKGEKEQLKALDMLAICHIEMGKFSTAENIFKKALSLKGRTNEEYAGISFNLAQLYEQMGEFRKALNFYKKAKKLGGEFPGIEKRIKNIGDNLKSESTIKIKKNKISYI</sequence>
<feature type="coiled-coil region" evidence="4">
    <location>
        <begin position="220"/>
        <end position="247"/>
    </location>
</feature>
<dbReference type="Pfam" id="PF13424">
    <property type="entry name" value="TPR_12"/>
    <property type="match status" value="1"/>
</dbReference>
<evidence type="ECO:0000256" key="3">
    <source>
        <dbReference type="PROSITE-ProRule" id="PRU00339"/>
    </source>
</evidence>
<dbReference type="SMART" id="SM00028">
    <property type="entry name" value="TPR"/>
    <property type="match status" value="8"/>
</dbReference>
<dbReference type="InterPro" id="IPR019734">
    <property type="entry name" value="TPR_rpt"/>
</dbReference>
<dbReference type="InterPro" id="IPR051012">
    <property type="entry name" value="CellSynth/LPSAsmb/PSIAsmb"/>
</dbReference>
<evidence type="ECO:0000256" key="5">
    <source>
        <dbReference type="SAM" id="MobiDB-lite"/>
    </source>
</evidence>
<dbReference type="Proteomes" id="UP000282321">
    <property type="component" value="Unassembled WGS sequence"/>
</dbReference>
<dbReference type="PROSITE" id="PS50005">
    <property type="entry name" value="TPR"/>
    <property type="match status" value="5"/>
</dbReference>
<keyword evidence="2 3" id="KW-0802">TPR repeat</keyword>
<dbReference type="PANTHER" id="PTHR45586">
    <property type="entry name" value="TPR REPEAT-CONTAINING PROTEIN PA4667"/>
    <property type="match status" value="1"/>
</dbReference>
<accession>A0A660SBJ9</accession>
<feature type="compositionally biased region" description="Basic and acidic residues" evidence="5">
    <location>
        <begin position="561"/>
        <end position="573"/>
    </location>
</feature>
<feature type="compositionally biased region" description="Basic and acidic residues" evidence="5">
    <location>
        <begin position="313"/>
        <end position="352"/>
    </location>
</feature>
<keyword evidence="4" id="KW-0175">Coiled coil</keyword>
<evidence type="ECO:0000256" key="1">
    <source>
        <dbReference type="ARBA" id="ARBA00022737"/>
    </source>
</evidence>
<evidence type="ECO:0000256" key="4">
    <source>
        <dbReference type="SAM" id="Coils"/>
    </source>
</evidence>
<keyword evidence="1" id="KW-0677">Repeat</keyword>
<dbReference type="PANTHER" id="PTHR45586:SF1">
    <property type="entry name" value="LIPOPOLYSACCHARIDE ASSEMBLY PROTEIN B"/>
    <property type="match status" value="1"/>
</dbReference>
<name>A0A660SBJ9_UNCT6</name>
<dbReference type="AlphaFoldDB" id="A0A660SBJ9"/>
<dbReference type="SUPFAM" id="SSF48452">
    <property type="entry name" value="TPR-like"/>
    <property type="match status" value="3"/>
</dbReference>
<feature type="repeat" description="TPR" evidence="3">
    <location>
        <begin position="723"/>
        <end position="756"/>
    </location>
</feature>
<evidence type="ECO:0000313" key="7">
    <source>
        <dbReference type="Proteomes" id="UP000282321"/>
    </source>
</evidence>
<comment type="caution">
    <text evidence="6">The sequence shown here is derived from an EMBL/GenBank/DDBJ whole genome shotgun (WGS) entry which is preliminary data.</text>
</comment>
<evidence type="ECO:0008006" key="8">
    <source>
        <dbReference type="Google" id="ProtNLM"/>
    </source>
</evidence>
<feature type="repeat" description="TPR" evidence="3">
    <location>
        <begin position="685"/>
        <end position="718"/>
    </location>
</feature>
<organism evidence="6 7">
    <name type="scientific">candidate division TA06 bacterium</name>
    <dbReference type="NCBI Taxonomy" id="2250710"/>
    <lineage>
        <taxon>Bacteria</taxon>
        <taxon>Bacteria division TA06</taxon>
    </lineage>
</organism>
<feature type="region of interest" description="Disordered" evidence="5">
    <location>
        <begin position="305"/>
        <end position="352"/>
    </location>
</feature>
<feature type="repeat" description="TPR" evidence="3">
    <location>
        <begin position="469"/>
        <end position="502"/>
    </location>
</feature>
<dbReference type="EMBL" id="QNBC01000004">
    <property type="protein sequence ID" value="RKX68033.1"/>
    <property type="molecule type" value="Genomic_DNA"/>
</dbReference>
<dbReference type="Pfam" id="PF13181">
    <property type="entry name" value="TPR_8"/>
    <property type="match status" value="1"/>
</dbReference>
<dbReference type="Gene3D" id="1.25.40.10">
    <property type="entry name" value="Tetratricopeptide repeat domain"/>
    <property type="match status" value="4"/>
</dbReference>
<feature type="repeat" description="TPR" evidence="3">
    <location>
        <begin position="41"/>
        <end position="74"/>
    </location>
</feature>
<dbReference type="Pfam" id="PF13176">
    <property type="entry name" value="TPR_7"/>
    <property type="match status" value="1"/>
</dbReference>
<feature type="region of interest" description="Disordered" evidence="5">
    <location>
        <begin position="543"/>
        <end position="584"/>
    </location>
</feature>
<evidence type="ECO:0000313" key="6">
    <source>
        <dbReference type="EMBL" id="RKX68033.1"/>
    </source>
</evidence>
<reference evidence="6 7" key="1">
    <citation type="submission" date="2018-06" db="EMBL/GenBank/DDBJ databases">
        <title>Extensive metabolic versatility and redundancy in microbially diverse, dynamic hydrothermal sediments.</title>
        <authorList>
            <person name="Dombrowski N."/>
            <person name="Teske A."/>
            <person name="Baker B.J."/>
        </authorList>
    </citation>
    <scope>NUCLEOTIDE SEQUENCE [LARGE SCALE GENOMIC DNA]</scope>
    <source>
        <strain evidence="6">B35_G9</strain>
    </source>
</reference>
<evidence type="ECO:0000256" key="2">
    <source>
        <dbReference type="ARBA" id="ARBA00022803"/>
    </source>
</evidence>
<proteinExistence type="predicted"/>
<gene>
    <name evidence="6" type="ORF">DRP44_00560</name>
</gene>
<protein>
    <recommendedName>
        <fullName evidence="8">Tetratricopeptide repeat protein</fullName>
    </recommendedName>
</protein>
<dbReference type="InterPro" id="IPR011990">
    <property type="entry name" value="TPR-like_helical_dom_sf"/>
</dbReference>